<sequence>MSRLLTYNPFEPLDLPFIEMLVQRRYYYLILQVFRYPGVHENKGFMATAYQTLPEAQVHLAELQQGEGKMLQLDHPEHRDRLLPLLDPSSGYQFFYGTTPDAIAGKTLSQVYKQKVNGYIKSQLNMKNAGGFEVTLKMIHGRFMAVITSGEQRREVLFYEMIK</sequence>
<organism evidence="1 2">
    <name type="scientific">Chitinophaga rhizophila</name>
    <dbReference type="NCBI Taxonomy" id="2866212"/>
    <lineage>
        <taxon>Bacteria</taxon>
        <taxon>Pseudomonadati</taxon>
        <taxon>Bacteroidota</taxon>
        <taxon>Chitinophagia</taxon>
        <taxon>Chitinophagales</taxon>
        <taxon>Chitinophagaceae</taxon>
        <taxon>Chitinophaga</taxon>
    </lineage>
</organism>
<accession>A0ABS7G5U2</accession>
<protein>
    <recommendedName>
        <fullName evidence="3">PAS domain-containing protein</fullName>
    </recommendedName>
</protein>
<evidence type="ECO:0008006" key="3">
    <source>
        <dbReference type="Google" id="ProtNLM"/>
    </source>
</evidence>
<proteinExistence type="predicted"/>
<evidence type="ECO:0000313" key="1">
    <source>
        <dbReference type="EMBL" id="MBW8682989.1"/>
    </source>
</evidence>
<reference evidence="1 2" key="1">
    <citation type="submission" date="2021-08" db="EMBL/GenBank/DDBJ databases">
        <title>The genome sequence of Chitinophaga sp. B61.</title>
        <authorList>
            <person name="Zhang X."/>
        </authorList>
    </citation>
    <scope>NUCLEOTIDE SEQUENCE [LARGE SCALE GENOMIC DNA]</scope>
    <source>
        <strain evidence="1 2">B61</strain>
    </source>
</reference>
<dbReference type="EMBL" id="JAICCF010000001">
    <property type="protein sequence ID" value="MBW8682989.1"/>
    <property type="molecule type" value="Genomic_DNA"/>
</dbReference>
<gene>
    <name evidence="1" type="ORF">K1Y79_01465</name>
</gene>
<name>A0ABS7G5U2_9BACT</name>
<comment type="caution">
    <text evidence="1">The sequence shown here is derived from an EMBL/GenBank/DDBJ whole genome shotgun (WGS) entry which is preliminary data.</text>
</comment>
<evidence type="ECO:0000313" key="2">
    <source>
        <dbReference type="Proteomes" id="UP000812961"/>
    </source>
</evidence>
<keyword evidence="2" id="KW-1185">Reference proteome</keyword>
<dbReference type="RefSeq" id="WP_220248222.1">
    <property type="nucleotide sequence ID" value="NZ_JAICCF010000001.1"/>
</dbReference>
<dbReference type="Proteomes" id="UP000812961">
    <property type="component" value="Unassembled WGS sequence"/>
</dbReference>